<gene>
    <name evidence="3" type="ORF">L195_g049186</name>
</gene>
<organism evidence="3 4">
    <name type="scientific">Trifolium pratense</name>
    <name type="common">Red clover</name>
    <dbReference type="NCBI Taxonomy" id="57577"/>
    <lineage>
        <taxon>Eukaryota</taxon>
        <taxon>Viridiplantae</taxon>
        <taxon>Streptophyta</taxon>
        <taxon>Embryophyta</taxon>
        <taxon>Tracheophyta</taxon>
        <taxon>Spermatophyta</taxon>
        <taxon>Magnoliopsida</taxon>
        <taxon>eudicotyledons</taxon>
        <taxon>Gunneridae</taxon>
        <taxon>Pentapetalae</taxon>
        <taxon>rosids</taxon>
        <taxon>fabids</taxon>
        <taxon>Fabales</taxon>
        <taxon>Fabaceae</taxon>
        <taxon>Papilionoideae</taxon>
        <taxon>50 kb inversion clade</taxon>
        <taxon>NPAAA clade</taxon>
        <taxon>Hologalegina</taxon>
        <taxon>IRL clade</taxon>
        <taxon>Trifolieae</taxon>
        <taxon>Trifolium</taxon>
    </lineage>
</organism>
<dbReference type="Gene3D" id="3.50.7.10">
    <property type="entry name" value="GroEL"/>
    <property type="match status" value="1"/>
</dbReference>
<name>A0A2K3JNF0_TRIPR</name>
<evidence type="ECO:0000313" key="3">
    <source>
        <dbReference type="EMBL" id="PNX55557.1"/>
    </source>
</evidence>
<sequence>MGSSGVGASGGVIPLLIVAKDVESDALATHILNKLREVCAIKAHVFGENRKSGLQDLVKVELEGNVWLLQK</sequence>
<dbReference type="Proteomes" id="UP000236291">
    <property type="component" value="Unassembled WGS sequence"/>
</dbReference>
<evidence type="ECO:0000313" key="4">
    <source>
        <dbReference type="Proteomes" id="UP000236291"/>
    </source>
</evidence>
<accession>A0A2K3JNF0</accession>
<comment type="similarity">
    <text evidence="1">Belongs to the chaperonin (HSP60) family.</text>
</comment>
<protein>
    <submittedName>
        <fullName evidence="3">Chaperonin CPN60-2 mitochondrial-like</fullName>
    </submittedName>
</protein>
<comment type="caution">
    <text evidence="3">The sequence shown here is derived from an EMBL/GenBank/DDBJ whole genome shotgun (WGS) entry which is preliminary data.</text>
</comment>
<evidence type="ECO:0000256" key="1">
    <source>
        <dbReference type="ARBA" id="ARBA00006607"/>
    </source>
</evidence>
<proteinExistence type="inferred from homology"/>
<dbReference type="InterPro" id="IPR027409">
    <property type="entry name" value="GroEL-like_apical_dom_sf"/>
</dbReference>
<reference evidence="3 4" key="2">
    <citation type="journal article" date="2017" name="Front. Plant Sci.">
        <title>Gene Classification and Mining of Molecular Markers Useful in Red Clover (Trifolium pratense) Breeding.</title>
        <authorList>
            <person name="Istvanek J."/>
            <person name="Dluhosova J."/>
            <person name="Dluhos P."/>
            <person name="Patkova L."/>
            <person name="Nedelnik J."/>
            <person name="Repkova J."/>
        </authorList>
    </citation>
    <scope>NUCLEOTIDE SEQUENCE [LARGE SCALE GENOMIC DNA]</scope>
    <source>
        <strain evidence="4">cv. Tatra</strain>
        <tissue evidence="3">Young leaves</tissue>
    </source>
</reference>
<dbReference type="InterPro" id="IPR001844">
    <property type="entry name" value="Cpn60/GroEL"/>
</dbReference>
<dbReference type="PANTHER" id="PTHR45633">
    <property type="entry name" value="60 KDA HEAT SHOCK PROTEIN, MITOCHONDRIAL"/>
    <property type="match status" value="1"/>
</dbReference>
<dbReference type="SUPFAM" id="SSF52029">
    <property type="entry name" value="GroEL apical domain-like"/>
    <property type="match status" value="1"/>
</dbReference>
<keyword evidence="2" id="KW-0143">Chaperone</keyword>
<dbReference type="GO" id="GO:0140662">
    <property type="term" value="F:ATP-dependent protein folding chaperone"/>
    <property type="evidence" value="ECO:0007669"/>
    <property type="project" value="InterPro"/>
</dbReference>
<reference evidence="3 4" key="1">
    <citation type="journal article" date="2014" name="Am. J. Bot.">
        <title>Genome assembly and annotation for red clover (Trifolium pratense; Fabaceae).</title>
        <authorList>
            <person name="Istvanek J."/>
            <person name="Jaros M."/>
            <person name="Krenek A."/>
            <person name="Repkova J."/>
        </authorList>
    </citation>
    <scope>NUCLEOTIDE SEQUENCE [LARGE SCALE GENOMIC DNA]</scope>
    <source>
        <strain evidence="4">cv. Tatra</strain>
        <tissue evidence="3">Young leaves</tissue>
    </source>
</reference>
<dbReference type="AlphaFoldDB" id="A0A2K3JNF0"/>
<dbReference type="EMBL" id="ASHM01071974">
    <property type="protein sequence ID" value="PNX55557.1"/>
    <property type="molecule type" value="Genomic_DNA"/>
</dbReference>
<feature type="non-terminal residue" evidence="3">
    <location>
        <position position="71"/>
    </location>
</feature>
<dbReference type="STRING" id="57577.A0A2K3JNF0"/>
<dbReference type="GO" id="GO:0042026">
    <property type="term" value="P:protein refolding"/>
    <property type="evidence" value="ECO:0007669"/>
    <property type="project" value="InterPro"/>
</dbReference>
<evidence type="ECO:0000256" key="2">
    <source>
        <dbReference type="ARBA" id="ARBA00023186"/>
    </source>
</evidence>